<feature type="compositionally biased region" description="Low complexity" evidence="1">
    <location>
        <begin position="50"/>
        <end position="83"/>
    </location>
</feature>
<evidence type="ECO:0000313" key="4">
    <source>
        <dbReference type="Proteomes" id="UP000011863"/>
    </source>
</evidence>
<accession>A0A6C7EFH0</accession>
<protein>
    <submittedName>
        <fullName evidence="3">Uncharacterized protein</fullName>
    </submittedName>
</protein>
<proteinExistence type="predicted"/>
<feature type="region of interest" description="Disordered" evidence="1">
    <location>
        <begin position="24"/>
        <end position="84"/>
    </location>
</feature>
<feature type="chain" id="PRO_5038583469" evidence="2">
    <location>
        <begin position="22"/>
        <end position="228"/>
    </location>
</feature>
<dbReference type="AlphaFoldDB" id="A0A6C7EFH0"/>
<dbReference type="RefSeq" id="WP_015443166.1">
    <property type="nucleotide sequence ID" value="NC_020520.1"/>
</dbReference>
<name>A0A6C7EFH0_ILUCY</name>
<organism evidence="3 4">
    <name type="scientific">Ilumatobacter coccineus (strain NBRC 103263 / KCTC 29153 / YM16-304)</name>
    <dbReference type="NCBI Taxonomy" id="1313172"/>
    <lineage>
        <taxon>Bacteria</taxon>
        <taxon>Bacillati</taxon>
        <taxon>Actinomycetota</taxon>
        <taxon>Acidimicrobiia</taxon>
        <taxon>Acidimicrobiales</taxon>
        <taxon>Ilumatobacteraceae</taxon>
        <taxon>Ilumatobacter</taxon>
    </lineage>
</organism>
<evidence type="ECO:0000256" key="1">
    <source>
        <dbReference type="SAM" id="MobiDB-lite"/>
    </source>
</evidence>
<feature type="signal peptide" evidence="2">
    <location>
        <begin position="1"/>
        <end position="21"/>
    </location>
</feature>
<dbReference type="Proteomes" id="UP000011863">
    <property type="component" value="Chromosome"/>
</dbReference>
<sequence>MTGRWARAVTLLLGVATATVACSGSDGPTPASPLESAEPITAPPTTDAGPASTEAPEVTEPPTTTSSTTTTTTTTEPAPTTTTLDDLRAEIEADLNEGEQALIAGGGNPTSEESVQRLSDFFAGPALATVTAIYERLASEGLVARPNPEIQSEYKVTAVLESSASSASILTCRVDAGLTFRVDSTGAEQIENDTVVVYTSENLVTLDGDTWKLTDGETLTRIENETSC</sequence>
<dbReference type="EMBL" id="AP012057">
    <property type="protein sequence ID" value="BAN03919.1"/>
    <property type="molecule type" value="Genomic_DNA"/>
</dbReference>
<evidence type="ECO:0000256" key="2">
    <source>
        <dbReference type="SAM" id="SignalP"/>
    </source>
</evidence>
<dbReference type="PROSITE" id="PS51257">
    <property type="entry name" value="PROKAR_LIPOPROTEIN"/>
    <property type="match status" value="1"/>
</dbReference>
<keyword evidence="2" id="KW-0732">Signal</keyword>
<gene>
    <name evidence="3" type="ORF">YM304_36050</name>
</gene>
<reference evidence="3 4" key="1">
    <citation type="journal article" date="2013" name="Int. J. Syst. Evol. Microbiol.">
        <title>Ilumatobacter nonamiense sp. nov. and Ilumatobacter coccineum sp. nov., isolated from seashore sand.</title>
        <authorList>
            <person name="Matsumoto A."/>
            <person name="Kasai H."/>
            <person name="Matsuo Y."/>
            <person name="Shizuri Y."/>
            <person name="Ichikawa N."/>
            <person name="Fujita N."/>
            <person name="Omura S."/>
            <person name="Takahashi Y."/>
        </authorList>
    </citation>
    <scope>NUCLEOTIDE SEQUENCE [LARGE SCALE GENOMIC DNA]</scope>
    <source>
        <strain evidence="4">NBRC 103263 / KCTC 29153 / YM16-304</strain>
    </source>
</reference>
<dbReference type="KEGG" id="aym:YM304_36050"/>
<keyword evidence="4" id="KW-1185">Reference proteome</keyword>
<evidence type="ECO:0000313" key="3">
    <source>
        <dbReference type="EMBL" id="BAN03919.1"/>
    </source>
</evidence>